<proteinExistence type="predicted"/>
<accession>A0AAW1UP27</accession>
<dbReference type="AlphaFoldDB" id="A0AAW1UP27"/>
<dbReference type="Proteomes" id="UP001431783">
    <property type="component" value="Unassembled WGS sequence"/>
</dbReference>
<dbReference type="EMBL" id="JARQZJ010000082">
    <property type="protein sequence ID" value="KAK9882765.1"/>
    <property type="molecule type" value="Genomic_DNA"/>
</dbReference>
<protein>
    <submittedName>
        <fullName evidence="2">Uncharacterized protein</fullName>
    </submittedName>
</protein>
<reference evidence="2 3" key="1">
    <citation type="submission" date="2023-03" db="EMBL/GenBank/DDBJ databases">
        <title>Genome insight into feeding habits of ladybird beetles.</title>
        <authorList>
            <person name="Li H.-S."/>
            <person name="Huang Y.-H."/>
            <person name="Pang H."/>
        </authorList>
    </citation>
    <scope>NUCLEOTIDE SEQUENCE [LARGE SCALE GENOMIC DNA]</scope>
    <source>
        <strain evidence="2">SYSU_2023b</strain>
        <tissue evidence="2">Whole body</tissue>
    </source>
</reference>
<evidence type="ECO:0000256" key="1">
    <source>
        <dbReference type="SAM" id="MobiDB-lite"/>
    </source>
</evidence>
<gene>
    <name evidence="2" type="ORF">WA026_023187</name>
</gene>
<keyword evidence="3" id="KW-1185">Reference proteome</keyword>
<organism evidence="2 3">
    <name type="scientific">Henosepilachna vigintioctopunctata</name>
    <dbReference type="NCBI Taxonomy" id="420089"/>
    <lineage>
        <taxon>Eukaryota</taxon>
        <taxon>Metazoa</taxon>
        <taxon>Ecdysozoa</taxon>
        <taxon>Arthropoda</taxon>
        <taxon>Hexapoda</taxon>
        <taxon>Insecta</taxon>
        <taxon>Pterygota</taxon>
        <taxon>Neoptera</taxon>
        <taxon>Endopterygota</taxon>
        <taxon>Coleoptera</taxon>
        <taxon>Polyphaga</taxon>
        <taxon>Cucujiformia</taxon>
        <taxon>Coccinelloidea</taxon>
        <taxon>Coccinellidae</taxon>
        <taxon>Epilachninae</taxon>
        <taxon>Epilachnini</taxon>
        <taxon>Henosepilachna</taxon>
    </lineage>
</organism>
<sequence length="98" mass="11044">MICGRLSQSAVFEKLLREEEKGSESQQSNCSDPAEGDLPLSERNSCFTRRDKVTYHLSNAAADVVRRLITPIFCTGRNLTIGSVLLITIWSRIIRFLL</sequence>
<evidence type="ECO:0000313" key="3">
    <source>
        <dbReference type="Proteomes" id="UP001431783"/>
    </source>
</evidence>
<comment type="caution">
    <text evidence="2">The sequence shown here is derived from an EMBL/GenBank/DDBJ whole genome shotgun (WGS) entry which is preliminary data.</text>
</comment>
<evidence type="ECO:0000313" key="2">
    <source>
        <dbReference type="EMBL" id="KAK9882765.1"/>
    </source>
</evidence>
<name>A0AAW1UP27_9CUCU</name>
<feature type="region of interest" description="Disordered" evidence="1">
    <location>
        <begin position="19"/>
        <end position="42"/>
    </location>
</feature>